<dbReference type="Gene3D" id="1.10.150.130">
    <property type="match status" value="1"/>
</dbReference>
<protein>
    <submittedName>
        <fullName evidence="6">Prophage PSPPH01, site-specific recombinase, phage integrase family</fullName>
    </submittedName>
</protein>
<dbReference type="Proteomes" id="UP000279057">
    <property type="component" value="Unassembled WGS sequence"/>
</dbReference>
<dbReference type="GO" id="GO:0015074">
    <property type="term" value="P:DNA integration"/>
    <property type="evidence" value="ECO:0007669"/>
    <property type="project" value="UniProtKB-KW"/>
</dbReference>
<dbReference type="Pfam" id="PF22022">
    <property type="entry name" value="Phage_int_M"/>
    <property type="match status" value="1"/>
</dbReference>
<dbReference type="SUPFAM" id="SSF56349">
    <property type="entry name" value="DNA breaking-rejoining enzymes"/>
    <property type="match status" value="1"/>
</dbReference>
<evidence type="ECO:0000256" key="3">
    <source>
        <dbReference type="ARBA" id="ARBA00023125"/>
    </source>
</evidence>
<dbReference type="InterPro" id="IPR053876">
    <property type="entry name" value="Phage_int_M"/>
</dbReference>
<accession>A0A3M4MEQ4</accession>
<evidence type="ECO:0000313" key="6">
    <source>
        <dbReference type="EMBL" id="RMM61845.1"/>
    </source>
</evidence>
<evidence type="ECO:0000256" key="2">
    <source>
        <dbReference type="ARBA" id="ARBA00022908"/>
    </source>
</evidence>
<dbReference type="InterPro" id="IPR010998">
    <property type="entry name" value="Integrase_recombinase_N"/>
</dbReference>
<keyword evidence="2" id="KW-0229">DNA integration</keyword>
<dbReference type="EMBL" id="RBOM01000220">
    <property type="protein sequence ID" value="RMM61845.1"/>
    <property type="molecule type" value="Genomic_DNA"/>
</dbReference>
<proteinExistence type="inferred from homology"/>
<evidence type="ECO:0000313" key="7">
    <source>
        <dbReference type="Proteomes" id="UP000279057"/>
    </source>
</evidence>
<dbReference type="Pfam" id="PF00589">
    <property type="entry name" value="Phage_integrase"/>
    <property type="match status" value="1"/>
</dbReference>
<feature type="domain" description="Tyr recombinase" evidence="5">
    <location>
        <begin position="227"/>
        <end position="403"/>
    </location>
</feature>
<dbReference type="InterPro" id="IPR050808">
    <property type="entry name" value="Phage_Integrase"/>
</dbReference>
<dbReference type="Gene3D" id="3.30.160.390">
    <property type="entry name" value="Integrase, DNA-binding domain"/>
    <property type="match status" value="1"/>
</dbReference>
<evidence type="ECO:0000256" key="1">
    <source>
        <dbReference type="ARBA" id="ARBA00008857"/>
    </source>
</evidence>
<dbReference type="GO" id="GO:0006310">
    <property type="term" value="P:DNA recombination"/>
    <property type="evidence" value="ECO:0007669"/>
    <property type="project" value="UniProtKB-KW"/>
</dbReference>
<dbReference type="GO" id="GO:0003677">
    <property type="term" value="F:DNA binding"/>
    <property type="evidence" value="ECO:0007669"/>
    <property type="project" value="UniProtKB-KW"/>
</dbReference>
<keyword evidence="3" id="KW-0238">DNA-binding</keyword>
<dbReference type="InterPro" id="IPR013762">
    <property type="entry name" value="Integrase-like_cat_sf"/>
</dbReference>
<gene>
    <name evidence="6" type="ORF">ALQ74_04948</name>
</gene>
<organism evidence="6 7">
    <name type="scientific">Pseudomonas savastanoi pv. glycinea</name>
    <name type="common">Pseudomonas syringae pv. glycinea</name>
    <dbReference type="NCBI Taxonomy" id="318"/>
    <lineage>
        <taxon>Bacteria</taxon>
        <taxon>Pseudomonadati</taxon>
        <taxon>Pseudomonadota</taxon>
        <taxon>Gammaproteobacteria</taxon>
        <taxon>Pseudomonadales</taxon>
        <taxon>Pseudomonadaceae</taxon>
        <taxon>Pseudomonas</taxon>
    </lineage>
</organism>
<evidence type="ECO:0000259" key="5">
    <source>
        <dbReference type="PROSITE" id="PS51898"/>
    </source>
</evidence>
<keyword evidence="4" id="KW-0233">DNA recombination</keyword>
<dbReference type="PANTHER" id="PTHR30629:SF2">
    <property type="entry name" value="PROPHAGE INTEGRASE INTS-RELATED"/>
    <property type="match status" value="1"/>
</dbReference>
<reference evidence="6 7" key="1">
    <citation type="submission" date="2018-08" db="EMBL/GenBank/DDBJ databases">
        <title>Recombination of ecologically and evolutionarily significant loci maintains genetic cohesion in the Pseudomonas syringae species complex.</title>
        <authorList>
            <person name="Dillon M."/>
            <person name="Thakur S."/>
            <person name="Almeida R.N.D."/>
            <person name="Weir B.S."/>
            <person name="Guttman D.S."/>
        </authorList>
    </citation>
    <scope>NUCLEOTIDE SEQUENCE [LARGE SCALE GENOMIC DNA]</scope>
    <source>
        <strain evidence="6 7">ICMP 4332</strain>
    </source>
</reference>
<comment type="similarity">
    <text evidence="1">Belongs to the 'phage' integrase family.</text>
</comment>
<dbReference type="InterPro" id="IPR025166">
    <property type="entry name" value="Integrase_DNA_bind_dom"/>
</dbReference>
<dbReference type="InterPro" id="IPR011010">
    <property type="entry name" value="DNA_brk_join_enz"/>
</dbReference>
<dbReference type="PROSITE" id="PS51898">
    <property type="entry name" value="TYR_RECOMBINASE"/>
    <property type="match status" value="1"/>
</dbReference>
<evidence type="ECO:0000256" key="4">
    <source>
        <dbReference type="ARBA" id="ARBA00023172"/>
    </source>
</evidence>
<dbReference type="AlphaFoldDB" id="A0A3M4MEQ4"/>
<dbReference type="PANTHER" id="PTHR30629">
    <property type="entry name" value="PROPHAGE INTEGRASE"/>
    <property type="match status" value="1"/>
</dbReference>
<dbReference type="Gene3D" id="1.10.443.10">
    <property type="entry name" value="Intergrase catalytic core"/>
    <property type="match status" value="1"/>
</dbReference>
<dbReference type="CDD" id="cd00801">
    <property type="entry name" value="INT_P4_C"/>
    <property type="match status" value="1"/>
</dbReference>
<dbReference type="InterPro" id="IPR002104">
    <property type="entry name" value="Integrase_catalytic"/>
</dbReference>
<comment type="caution">
    <text evidence="6">The sequence shown here is derived from an EMBL/GenBank/DDBJ whole genome shotgun (WGS) entry which is preliminary data.</text>
</comment>
<sequence length="416" mass="47839">MWCGDIQIKRGYGCGYRILDTPHTLMALTDLKIRQAKPGKTSSKLTDSGGLYLEVTTGGSKLWRYRFRLAGKENTYAIGAYPEVSLSDARTERDAARDLVKSGRNPAHVRQTEKAQQLTENRNTFKIVSQEWIEKRLAQRTQKYRDQIERAFVNDVYPRIGRLPLREITAAQVLEIITAMDRRNATTLALMVRQWISAVFCYGVATLRADSDPASAVRGAIRRNEVNHSRPMSLIELREYFRAVKTYGGHRRTVIALYLLPILFVRTIELRLAEWSEFDLDAALWTIPARRMKKRKIHLVPLPESALALLRELREITAGNLLFPGMRHPKEPISATTLNRALEYMDLKGWHCHDFRATASTHLYESELWSSDVIEFQLAHVEQKKSKAAYNHASYLPARKALMQWWDNYIFGSESD</sequence>
<dbReference type="Pfam" id="PF13356">
    <property type="entry name" value="Arm-DNA-bind_3"/>
    <property type="match status" value="1"/>
</dbReference>
<dbReference type="InterPro" id="IPR038488">
    <property type="entry name" value="Integrase_DNA-bd_sf"/>
</dbReference>
<name>A0A3M4MEQ4_PSESG</name>